<dbReference type="EMBL" id="JAVDQD010000004">
    <property type="protein sequence ID" value="MDR6240265.1"/>
    <property type="molecule type" value="Genomic_DNA"/>
</dbReference>
<keyword evidence="2" id="KW-1185">Reference proteome</keyword>
<proteinExistence type="predicted"/>
<protein>
    <submittedName>
        <fullName evidence="1">Uncharacterized protein</fullName>
    </submittedName>
</protein>
<evidence type="ECO:0000313" key="2">
    <source>
        <dbReference type="Proteomes" id="UP001185092"/>
    </source>
</evidence>
<name>A0AAE4BTS4_9BACT</name>
<organism evidence="1 2">
    <name type="scientific">Aureibacter tunicatorum</name>
    <dbReference type="NCBI Taxonomy" id="866807"/>
    <lineage>
        <taxon>Bacteria</taxon>
        <taxon>Pseudomonadati</taxon>
        <taxon>Bacteroidota</taxon>
        <taxon>Cytophagia</taxon>
        <taxon>Cytophagales</taxon>
        <taxon>Persicobacteraceae</taxon>
        <taxon>Aureibacter</taxon>
    </lineage>
</organism>
<dbReference type="RefSeq" id="WP_309940165.1">
    <property type="nucleotide sequence ID" value="NZ_AP025305.1"/>
</dbReference>
<sequence>MKSIALQLIFLTTSIIYLKLCSPQKYVEFKKVTDDSENNYHTSSINNDSSFMNHLQIVLKAYNINFKVKNNKLYIPDSIFSNKELCKNLTTKANDSIWIYSNKIPTNSNTH</sequence>
<evidence type="ECO:0000313" key="1">
    <source>
        <dbReference type="EMBL" id="MDR6240265.1"/>
    </source>
</evidence>
<gene>
    <name evidence="1" type="ORF">HNQ88_003331</name>
</gene>
<comment type="caution">
    <text evidence="1">The sequence shown here is derived from an EMBL/GenBank/DDBJ whole genome shotgun (WGS) entry which is preliminary data.</text>
</comment>
<dbReference type="AlphaFoldDB" id="A0AAE4BTS4"/>
<accession>A0AAE4BTS4</accession>
<dbReference type="Proteomes" id="UP001185092">
    <property type="component" value="Unassembled WGS sequence"/>
</dbReference>
<reference evidence="1" key="1">
    <citation type="submission" date="2023-07" db="EMBL/GenBank/DDBJ databases">
        <title>Genomic Encyclopedia of Type Strains, Phase IV (KMG-IV): sequencing the most valuable type-strain genomes for metagenomic binning, comparative biology and taxonomic classification.</title>
        <authorList>
            <person name="Goeker M."/>
        </authorList>
    </citation>
    <scope>NUCLEOTIDE SEQUENCE</scope>
    <source>
        <strain evidence="1">DSM 26174</strain>
    </source>
</reference>